<keyword evidence="4" id="KW-1185">Reference proteome</keyword>
<dbReference type="InterPro" id="IPR005182">
    <property type="entry name" value="YdbS-like_PH"/>
</dbReference>
<dbReference type="Proteomes" id="UP000244523">
    <property type="component" value="Unassembled WGS sequence"/>
</dbReference>
<name>A0A2T6KMH4_9RHOB</name>
<protein>
    <submittedName>
        <fullName evidence="3">PH (Pleckstrin Homology) domain-containing protein</fullName>
    </submittedName>
</protein>
<evidence type="ECO:0000259" key="2">
    <source>
        <dbReference type="Pfam" id="PF03703"/>
    </source>
</evidence>
<dbReference type="Pfam" id="PF03703">
    <property type="entry name" value="bPH_2"/>
    <property type="match status" value="1"/>
</dbReference>
<feature type="domain" description="YdbS-like PH" evidence="2">
    <location>
        <begin position="97"/>
        <end position="183"/>
    </location>
</feature>
<comment type="caution">
    <text evidence="3">The sequence shown here is derived from an EMBL/GenBank/DDBJ whole genome shotgun (WGS) entry which is preliminary data.</text>
</comment>
<evidence type="ECO:0000313" key="4">
    <source>
        <dbReference type="Proteomes" id="UP000244523"/>
    </source>
</evidence>
<gene>
    <name evidence="3" type="ORF">C8N45_102435</name>
</gene>
<dbReference type="AlphaFoldDB" id="A0A2T6KMH4"/>
<feature type="transmembrane region" description="Helical" evidence="1">
    <location>
        <begin position="40"/>
        <end position="58"/>
    </location>
</feature>
<organism evidence="3 4">
    <name type="scientific">Yoonia sediminilitoris</name>
    <dbReference type="NCBI Taxonomy" id="1286148"/>
    <lineage>
        <taxon>Bacteria</taxon>
        <taxon>Pseudomonadati</taxon>
        <taxon>Pseudomonadota</taxon>
        <taxon>Alphaproteobacteria</taxon>
        <taxon>Rhodobacterales</taxon>
        <taxon>Paracoccaceae</taxon>
        <taxon>Yoonia</taxon>
    </lineage>
</organism>
<evidence type="ECO:0000313" key="3">
    <source>
        <dbReference type="EMBL" id="PUB17423.1"/>
    </source>
</evidence>
<keyword evidence="1" id="KW-0812">Transmembrane</keyword>
<proteinExistence type="predicted"/>
<feature type="transmembrane region" description="Helical" evidence="1">
    <location>
        <begin position="64"/>
        <end position="90"/>
    </location>
</feature>
<dbReference type="EMBL" id="QBUD01000002">
    <property type="protein sequence ID" value="PUB17423.1"/>
    <property type="molecule type" value="Genomic_DNA"/>
</dbReference>
<accession>A0A2T6KMH4</accession>
<dbReference type="NCBIfam" id="NF040894">
    <property type="entry name" value="puhB_PGC"/>
    <property type="match status" value="1"/>
</dbReference>
<dbReference type="RefSeq" id="WP_108385543.1">
    <property type="nucleotide sequence ID" value="NZ_QBUD01000002.1"/>
</dbReference>
<keyword evidence="1" id="KW-1133">Transmembrane helix</keyword>
<dbReference type="InterPro" id="IPR054839">
    <property type="entry name" value="puhB_PGC"/>
</dbReference>
<dbReference type="OrthoDB" id="7345733at2"/>
<keyword evidence="1" id="KW-0472">Membrane</keyword>
<reference evidence="3 4" key="1">
    <citation type="submission" date="2018-04" db="EMBL/GenBank/DDBJ databases">
        <title>Genomic Encyclopedia of Archaeal and Bacterial Type Strains, Phase II (KMG-II): from individual species to whole genera.</title>
        <authorList>
            <person name="Goeker M."/>
        </authorList>
    </citation>
    <scope>NUCLEOTIDE SEQUENCE [LARGE SCALE GENOMIC DNA]</scope>
    <source>
        <strain evidence="3 4">DSM 29955</strain>
    </source>
</reference>
<evidence type="ECO:0000256" key="1">
    <source>
        <dbReference type="SAM" id="Phobius"/>
    </source>
</evidence>
<sequence length="212" mass="23487">MSHDDFKFEPVRGLPEALPKDEHILWQGSPDPRRLARDAWGLRWVAGYFALLALWRVTVSSADVSLGIAIMHGLPFVVAGLVACGILYVIAYVQAKSTVYTLTNKRVAMRIGAALTMTLNLPYTSIGTAKLELKPSRHGTLAFELIGDTRLSYLMTWPHVRPWHMARTQPALRCIPNADDVARIFADAAETRISQPRVTRMAQHDGNAVAAE</sequence>